<dbReference type="PRINTS" id="PR00081">
    <property type="entry name" value="GDHRDH"/>
</dbReference>
<name>A0AAV5TBS8_9BILA</name>
<sequence length="187" mass="19971">ITGANRGLGLGLVVELLKNDQVGKVFATTRNAAKSPDLQSISDARLVIIEMDAVSDASIQKAVDLIAKSVGASGVDILENNAGVLHPVHINAPIDRKEAIAYFEVNCVATMAVTLAFKDLLKAAARSNGSSQIVNMYSELGSISRTWGPCAPRHFTAYSMSKAALNLYMKTLSMDWEADGIRAMCQD</sequence>
<proteinExistence type="inferred from homology"/>
<protein>
    <recommendedName>
        <fullName evidence="4">Dehydrogenase</fullName>
    </recommendedName>
</protein>
<dbReference type="GO" id="GO:0005737">
    <property type="term" value="C:cytoplasm"/>
    <property type="evidence" value="ECO:0007669"/>
    <property type="project" value="TreeGrafter"/>
</dbReference>
<dbReference type="SUPFAM" id="SSF51735">
    <property type="entry name" value="NAD(P)-binding Rossmann-fold domains"/>
    <property type="match status" value="1"/>
</dbReference>
<dbReference type="InterPro" id="IPR051468">
    <property type="entry name" value="Fungal_SecMetab_SDRs"/>
</dbReference>
<dbReference type="PANTHER" id="PTHR43544:SF35">
    <property type="entry name" value="C-FACTOR-RELATED"/>
    <property type="match status" value="1"/>
</dbReference>
<dbReference type="InterPro" id="IPR036291">
    <property type="entry name" value="NAD(P)-bd_dom_sf"/>
</dbReference>
<dbReference type="AlphaFoldDB" id="A0AAV5TBS8"/>
<accession>A0AAV5TBS8</accession>
<dbReference type="PANTHER" id="PTHR43544">
    <property type="entry name" value="SHORT-CHAIN DEHYDROGENASE/REDUCTASE"/>
    <property type="match status" value="1"/>
</dbReference>
<evidence type="ECO:0008006" key="4">
    <source>
        <dbReference type="Google" id="ProtNLM"/>
    </source>
</evidence>
<evidence type="ECO:0000313" key="2">
    <source>
        <dbReference type="EMBL" id="GMS92377.1"/>
    </source>
</evidence>
<dbReference type="EMBL" id="BTSX01000004">
    <property type="protein sequence ID" value="GMS92377.1"/>
    <property type="molecule type" value="Genomic_DNA"/>
</dbReference>
<gene>
    <name evidence="2" type="ORF">PENTCL1PPCAC_14552</name>
</gene>
<comment type="similarity">
    <text evidence="1">Belongs to the short-chain dehydrogenases/reductases (SDR) family.</text>
</comment>
<dbReference type="GO" id="GO:0016491">
    <property type="term" value="F:oxidoreductase activity"/>
    <property type="evidence" value="ECO:0007669"/>
    <property type="project" value="TreeGrafter"/>
</dbReference>
<dbReference type="PRINTS" id="PR00080">
    <property type="entry name" value="SDRFAMILY"/>
</dbReference>
<reference evidence="2" key="1">
    <citation type="submission" date="2023-10" db="EMBL/GenBank/DDBJ databases">
        <title>Genome assembly of Pristionchus species.</title>
        <authorList>
            <person name="Yoshida K."/>
            <person name="Sommer R.J."/>
        </authorList>
    </citation>
    <scope>NUCLEOTIDE SEQUENCE</scope>
    <source>
        <strain evidence="2">RS0144</strain>
    </source>
</reference>
<evidence type="ECO:0000256" key="1">
    <source>
        <dbReference type="RuleBase" id="RU000363"/>
    </source>
</evidence>
<organism evidence="2 3">
    <name type="scientific">Pristionchus entomophagus</name>
    <dbReference type="NCBI Taxonomy" id="358040"/>
    <lineage>
        <taxon>Eukaryota</taxon>
        <taxon>Metazoa</taxon>
        <taxon>Ecdysozoa</taxon>
        <taxon>Nematoda</taxon>
        <taxon>Chromadorea</taxon>
        <taxon>Rhabditida</taxon>
        <taxon>Rhabditina</taxon>
        <taxon>Diplogasteromorpha</taxon>
        <taxon>Diplogasteroidea</taxon>
        <taxon>Neodiplogasteridae</taxon>
        <taxon>Pristionchus</taxon>
    </lineage>
</organism>
<dbReference type="Pfam" id="PF00106">
    <property type="entry name" value="adh_short"/>
    <property type="match status" value="1"/>
</dbReference>
<dbReference type="InterPro" id="IPR002347">
    <property type="entry name" value="SDR_fam"/>
</dbReference>
<keyword evidence="3" id="KW-1185">Reference proteome</keyword>
<evidence type="ECO:0000313" key="3">
    <source>
        <dbReference type="Proteomes" id="UP001432027"/>
    </source>
</evidence>
<dbReference type="Proteomes" id="UP001432027">
    <property type="component" value="Unassembled WGS sequence"/>
</dbReference>
<feature type="non-terminal residue" evidence="2">
    <location>
        <position position="1"/>
    </location>
</feature>
<comment type="caution">
    <text evidence="2">The sequence shown here is derived from an EMBL/GenBank/DDBJ whole genome shotgun (WGS) entry which is preliminary data.</text>
</comment>
<dbReference type="Gene3D" id="3.40.50.720">
    <property type="entry name" value="NAD(P)-binding Rossmann-like Domain"/>
    <property type="match status" value="1"/>
</dbReference>